<gene>
    <name evidence="2" type="ORF">A2W41_02710</name>
</gene>
<evidence type="ECO:0008006" key="4">
    <source>
        <dbReference type="Google" id="ProtNLM"/>
    </source>
</evidence>
<feature type="transmembrane region" description="Helical" evidence="1">
    <location>
        <begin position="12"/>
        <end position="33"/>
    </location>
</feature>
<keyword evidence="1" id="KW-1133">Transmembrane helix</keyword>
<evidence type="ECO:0000313" key="3">
    <source>
        <dbReference type="Proteomes" id="UP000176700"/>
    </source>
</evidence>
<reference evidence="2 3" key="1">
    <citation type="journal article" date="2016" name="Nat. Commun.">
        <title>Thousands of microbial genomes shed light on interconnected biogeochemical processes in an aquifer system.</title>
        <authorList>
            <person name="Anantharaman K."/>
            <person name="Brown C.T."/>
            <person name="Hug L.A."/>
            <person name="Sharon I."/>
            <person name="Castelle C.J."/>
            <person name="Probst A.J."/>
            <person name="Thomas B.C."/>
            <person name="Singh A."/>
            <person name="Wilkins M.J."/>
            <person name="Karaoz U."/>
            <person name="Brodie E.L."/>
            <person name="Williams K.H."/>
            <person name="Hubbard S.S."/>
            <person name="Banfield J.F."/>
        </authorList>
    </citation>
    <scope>NUCLEOTIDE SEQUENCE [LARGE SCALE GENOMIC DNA]</scope>
</reference>
<comment type="caution">
    <text evidence="2">The sequence shown here is derived from an EMBL/GenBank/DDBJ whole genome shotgun (WGS) entry which is preliminary data.</text>
</comment>
<dbReference type="EMBL" id="MHNI01000012">
    <property type="protein sequence ID" value="OGZ43000.1"/>
    <property type="molecule type" value="Genomic_DNA"/>
</dbReference>
<keyword evidence="1" id="KW-0472">Membrane</keyword>
<evidence type="ECO:0000256" key="1">
    <source>
        <dbReference type="SAM" id="Phobius"/>
    </source>
</evidence>
<keyword evidence="1" id="KW-0812">Transmembrane</keyword>
<dbReference type="Proteomes" id="UP000176700">
    <property type="component" value="Unassembled WGS sequence"/>
</dbReference>
<protein>
    <recommendedName>
        <fullName evidence="4">DUF948 domain-containing protein</fullName>
    </recommendedName>
</protein>
<sequence>METLIKADIFFFIASAAIIVIAGLLITVLVYFIRIIKDVKHISKEVADETDAITKDISHLRTSIRAKGVVLASFSKLLHNLKGHKKRRTNIKHNND</sequence>
<name>A0A1G2FZH7_9BACT</name>
<proteinExistence type="predicted"/>
<accession>A0A1G2FZH7</accession>
<dbReference type="AlphaFoldDB" id="A0A1G2FZH7"/>
<organism evidence="2 3">
    <name type="scientific">Candidatus Ryanbacteria bacterium RIFCSPHIGHO2_01_45_13</name>
    <dbReference type="NCBI Taxonomy" id="1802112"/>
    <lineage>
        <taxon>Bacteria</taxon>
        <taxon>Candidatus Ryaniibacteriota</taxon>
    </lineage>
</organism>
<evidence type="ECO:0000313" key="2">
    <source>
        <dbReference type="EMBL" id="OGZ43000.1"/>
    </source>
</evidence>